<feature type="transmembrane region" description="Helical" evidence="7">
    <location>
        <begin position="76"/>
        <end position="97"/>
    </location>
</feature>
<keyword evidence="10" id="KW-1185">Reference proteome</keyword>
<keyword evidence="4 7" id="KW-0812">Transmembrane</keyword>
<dbReference type="PANTHER" id="PTHR31585:SF0">
    <property type="entry name" value="FOLATE-BIOPTERIN TRANSPORTER 1, CHLOROPLASTIC"/>
    <property type="match status" value="1"/>
</dbReference>
<dbReference type="InterPro" id="IPR020846">
    <property type="entry name" value="MFS_dom"/>
</dbReference>
<dbReference type="EMBL" id="JAYGHT010000195">
    <property type="protein sequence ID" value="MEA5522888.1"/>
    <property type="molecule type" value="Genomic_DNA"/>
</dbReference>
<feature type="transmembrane region" description="Helical" evidence="7">
    <location>
        <begin position="304"/>
        <end position="326"/>
    </location>
</feature>
<dbReference type="InterPro" id="IPR036259">
    <property type="entry name" value="MFS_trans_sf"/>
</dbReference>
<protein>
    <submittedName>
        <fullName evidence="9">MFS transporter</fullName>
    </submittedName>
</protein>
<dbReference type="InterPro" id="IPR039309">
    <property type="entry name" value="BT1"/>
</dbReference>
<comment type="caution">
    <text evidence="9">The sequence shown here is derived from an EMBL/GenBank/DDBJ whole genome shotgun (WGS) entry which is preliminary data.</text>
</comment>
<evidence type="ECO:0000256" key="6">
    <source>
        <dbReference type="ARBA" id="ARBA00023136"/>
    </source>
</evidence>
<feature type="transmembrane region" description="Helical" evidence="7">
    <location>
        <begin position="209"/>
        <end position="229"/>
    </location>
</feature>
<gene>
    <name evidence="9" type="ORF">VB854_28555</name>
</gene>
<feature type="transmembrane region" description="Helical" evidence="7">
    <location>
        <begin position="338"/>
        <end position="360"/>
    </location>
</feature>
<dbReference type="Pfam" id="PF03092">
    <property type="entry name" value="BT1"/>
    <property type="match status" value="1"/>
</dbReference>
<dbReference type="PROSITE" id="PS50850">
    <property type="entry name" value="MFS"/>
    <property type="match status" value="1"/>
</dbReference>
<dbReference type="Proteomes" id="UP001301728">
    <property type="component" value="Unassembled WGS sequence"/>
</dbReference>
<evidence type="ECO:0000313" key="10">
    <source>
        <dbReference type="Proteomes" id="UP001301728"/>
    </source>
</evidence>
<feature type="transmembrane region" description="Helical" evidence="7">
    <location>
        <begin position="279"/>
        <end position="298"/>
    </location>
</feature>
<feature type="transmembrane region" description="Helical" evidence="7">
    <location>
        <begin position="103"/>
        <end position="122"/>
    </location>
</feature>
<dbReference type="Gene3D" id="1.20.1250.20">
    <property type="entry name" value="MFS general substrate transporter like domains"/>
    <property type="match status" value="2"/>
</dbReference>
<comment type="subcellular location">
    <subcellularLocation>
        <location evidence="1">Cell membrane</location>
        <topology evidence="1">Multi-pass membrane protein</topology>
    </subcellularLocation>
</comment>
<accession>A0ABU5U8D9</accession>
<dbReference type="RefSeq" id="WP_323274508.1">
    <property type="nucleotide sequence ID" value="NZ_JAYGHT010000195.1"/>
</dbReference>
<keyword evidence="6 7" id="KW-0472">Membrane</keyword>
<evidence type="ECO:0000259" key="8">
    <source>
        <dbReference type="PROSITE" id="PS50850"/>
    </source>
</evidence>
<keyword evidence="5 7" id="KW-1133">Transmembrane helix</keyword>
<feature type="transmembrane region" description="Helical" evidence="7">
    <location>
        <begin position="366"/>
        <end position="387"/>
    </location>
</feature>
<comment type="similarity">
    <text evidence="2">Belongs to the major facilitator superfamily. Folate-biopterin transporter (TC 2.A.71) family.</text>
</comment>
<feature type="domain" description="Major facilitator superfamily (MFS) profile" evidence="8">
    <location>
        <begin position="169"/>
        <end position="392"/>
    </location>
</feature>
<proteinExistence type="inferred from homology"/>
<dbReference type="SUPFAM" id="SSF103473">
    <property type="entry name" value="MFS general substrate transporter"/>
    <property type="match status" value="1"/>
</dbReference>
<evidence type="ECO:0000313" key="9">
    <source>
        <dbReference type="EMBL" id="MEA5522888.1"/>
    </source>
</evidence>
<feature type="transmembrane region" description="Helical" evidence="7">
    <location>
        <begin position="249"/>
        <end position="272"/>
    </location>
</feature>
<organism evidence="9 10">
    <name type="scientific">Limnoraphis robusta CCNP1315</name>
    <dbReference type="NCBI Taxonomy" id="3110306"/>
    <lineage>
        <taxon>Bacteria</taxon>
        <taxon>Bacillati</taxon>
        <taxon>Cyanobacteriota</taxon>
        <taxon>Cyanophyceae</taxon>
        <taxon>Oscillatoriophycideae</taxon>
        <taxon>Oscillatoriales</taxon>
        <taxon>Sirenicapillariaceae</taxon>
        <taxon>Limnoraphis</taxon>
    </lineage>
</organism>
<feature type="transmembrane region" description="Helical" evidence="7">
    <location>
        <begin position="167"/>
        <end position="188"/>
    </location>
</feature>
<evidence type="ECO:0000256" key="3">
    <source>
        <dbReference type="ARBA" id="ARBA00022448"/>
    </source>
</evidence>
<evidence type="ECO:0000256" key="7">
    <source>
        <dbReference type="SAM" id="Phobius"/>
    </source>
</evidence>
<dbReference type="PANTHER" id="PTHR31585">
    <property type="entry name" value="FOLATE-BIOPTERIN TRANSPORTER 1, CHLOROPLASTIC"/>
    <property type="match status" value="1"/>
</dbReference>
<evidence type="ECO:0000256" key="1">
    <source>
        <dbReference type="ARBA" id="ARBA00004651"/>
    </source>
</evidence>
<name>A0ABU5U8D9_9CYAN</name>
<sequence>MKKLIFLMALFYLIQTYGSNPGIFDIPLSLYLKDNLNLDAAESASFWSLVGLPWFIKPLWGVIADSFPLFGYRMKGYFITCYTLALAVLLGLARFSYYTTSMLLISMVIVSTCIAFSDVLTDKLMVVEGKPKGKTSILQAAQWSARGLGGAFMYYLGGWIAQNANLSFAFLLTAIVPFLGLIATLFILPEAKIENSKNFYKKNIKALWLGVRSPQFLAAFIFIACFRFRPEPPIFYYQRDVLNFEADFLGVLGAIISISVGLGAIVFGTFAYKISRRNLLNLTIALRSISTLALVFIQDEKSAILIWLFCGFTDVMATLGALEVAATACPDESEGTAYALLMSLWNFANTPGVILGGWLWDRGMQFSVIVSLSALFTSLCWFLIPLLKLDRE</sequence>
<evidence type="ECO:0000256" key="4">
    <source>
        <dbReference type="ARBA" id="ARBA00022692"/>
    </source>
</evidence>
<reference evidence="9 10" key="1">
    <citation type="submission" date="2023-12" db="EMBL/GenBank/DDBJ databases">
        <title>Baltic Sea Cyanobacteria.</title>
        <authorList>
            <person name="Delbaje E."/>
            <person name="Fewer D.P."/>
            <person name="Shishido T.K."/>
        </authorList>
    </citation>
    <scope>NUCLEOTIDE SEQUENCE [LARGE SCALE GENOMIC DNA]</scope>
    <source>
        <strain evidence="9 10">CCNP 1315</strain>
    </source>
</reference>
<evidence type="ECO:0000256" key="2">
    <source>
        <dbReference type="ARBA" id="ARBA00007015"/>
    </source>
</evidence>
<evidence type="ECO:0000256" key="5">
    <source>
        <dbReference type="ARBA" id="ARBA00022989"/>
    </source>
</evidence>
<feature type="transmembrane region" description="Helical" evidence="7">
    <location>
        <begin position="44"/>
        <end position="64"/>
    </location>
</feature>
<keyword evidence="3" id="KW-0813">Transport</keyword>
<feature type="transmembrane region" description="Helical" evidence="7">
    <location>
        <begin position="143"/>
        <end position="161"/>
    </location>
</feature>